<dbReference type="PANTHER" id="PTHR45656">
    <property type="entry name" value="PROTEIN CBR-CLEC-78"/>
    <property type="match status" value="1"/>
</dbReference>
<dbReference type="Gene3D" id="2.10.70.10">
    <property type="entry name" value="Complement Module, domain 1"/>
    <property type="match status" value="3"/>
</dbReference>
<dbReference type="SUPFAM" id="SSF57535">
    <property type="entry name" value="Complement control module/SCR domain"/>
    <property type="match status" value="3"/>
</dbReference>
<protein>
    <recommendedName>
        <fullName evidence="4">Sushi domain-containing protein</fullName>
    </recommendedName>
</protein>
<evidence type="ECO:0000313" key="6">
    <source>
        <dbReference type="Proteomes" id="UP000694390"/>
    </source>
</evidence>
<name>A0A8C4VP16_9SAUR</name>
<gene>
    <name evidence="5" type="primary">LOC115650945</name>
</gene>
<dbReference type="AlphaFoldDB" id="A0A8C4VP16"/>
<feature type="domain" description="Sushi" evidence="4">
    <location>
        <begin position="95"/>
        <end position="152"/>
    </location>
</feature>
<sequence length="274" mass="30621">ILALPPPHTHTFWPFLSSLSISLCDCDEPPRFHFAELKEEYRNRSKFAVNSKVEYSCRSGYSKVQKSILRCMSYSQWSDASIFKPSSCVGTYRLSMIKLPLNLLFENNLFPAGTVVKYNCMGGYELIPGISSASVTCQKDFTWSEQQEFCRSKHITCEPPAHIANGQDNRGWKNVFLVGSSVSYSCNRGWLLVGESSIRCTAGDGGTPRWDAPVPECKGDSFLHHTRMTEIRKGWRAHDLGMPPASVLSALALVHMICPDLCPNLCLILPFQAS</sequence>
<dbReference type="PANTHER" id="PTHR45656:SF15">
    <property type="entry name" value="SUSHI DOMAIN-CONTAINING PROTEIN"/>
    <property type="match status" value="1"/>
</dbReference>
<dbReference type="Ensembl" id="ENSGEVT00005004148.1">
    <property type="protein sequence ID" value="ENSGEVP00005003970.1"/>
    <property type="gene ID" value="ENSGEVG00005002853.1"/>
</dbReference>
<feature type="domain" description="Sushi" evidence="4">
    <location>
        <begin position="24"/>
        <end position="90"/>
    </location>
</feature>
<feature type="disulfide bond" evidence="3">
    <location>
        <begin position="157"/>
        <end position="200"/>
    </location>
</feature>
<keyword evidence="6" id="KW-1185">Reference proteome</keyword>
<dbReference type="InterPro" id="IPR035976">
    <property type="entry name" value="Sushi/SCR/CCP_sf"/>
</dbReference>
<dbReference type="Pfam" id="PF00084">
    <property type="entry name" value="Sushi"/>
    <property type="match status" value="3"/>
</dbReference>
<dbReference type="SMART" id="SM00032">
    <property type="entry name" value="CCP"/>
    <property type="match status" value="3"/>
</dbReference>
<evidence type="ECO:0000256" key="2">
    <source>
        <dbReference type="ARBA" id="ARBA00023157"/>
    </source>
</evidence>
<keyword evidence="2 3" id="KW-1015">Disulfide bond</keyword>
<evidence type="ECO:0000313" key="5">
    <source>
        <dbReference type="Ensembl" id="ENSGEVP00005003970.1"/>
    </source>
</evidence>
<evidence type="ECO:0000256" key="1">
    <source>
        <dbReference type="ARBA" id="ARBA00022737"/>
    </source>
</evidence>
<reference evidence="5" key="1">
    <citation type="submission" date="2025-08" db="UniProtKB">
        <authorList>
            <consortium name="Ensembl"/>
        </authorList>
    </citation>
    <scope>IDENTIFICATION</scope>
</reference>
<dbReference type="Proteomes" id="UP000694390">
    <property type="component" value="Unassembled WGS sequence"/>
</dbReference>
<organism evidence="5 6">
    <name type="scientific">Gopherus evgoodei</name>
    <name type="common">Goodes thornscrub tortoise</name>
    <dbReference type="NCBI Taxonomy" id="1825980"/>
    <lineage>
        <taxon>Eukaryota</taxon>
        <taxon>Metazoa</taxon>
        <taxon>Chordata</taxon>
        <taxon>Craniata</taxon>
        <taxon>Vertebrata</taxon>
        <taxon>Euteleostomi</taxon>
        <taxon>Archelosauria</taxon>
        <taxon>Testudinata</taxon>
        <taxon>Testudines</taxon>
        <taxon>Cryptodira</taxon>
        <taxon>Durocryptodira</taxon>
        <taxon>Testudinoidea</taxon>
        <taxon>Testudinidae</taxon>
        <taxon>Gopherus</taxon>
    </lineage>
</organism>
<dbReference type="CDD" id="cd00033">
    <property type="entry name" value="CCP"/>
    <property type="match status" value="3"/>
</dbReference>
<comment type="caution">
    <text evidence="3">Lacks conserved residue(s) required for the propagation of feature annotation.</text>
</comment>
<reference evidence="5" key="2">
    <citation type="submission" date="2025-09" db="UniProtKB">
        <authorList>
            <consortium name="Ensembl"/>
        </authorList>
    </citation>
    <scope>IDENTIFICATION</scope>
</reference>
<dbReference type="InterPro" id="IPR051277">
    <property type="entry name" value="SEZ6_CSMD_C4BPB_Regulators"/>
</dbReference>
<proteinExistence type="predicted"/>
<dbReference type="PROSITE" id="PS50923">
    <property type="entry name" value="SUSHI"/>
    <property type="match status" value="3"/>
</dbReference>
<dbReference type="InterPro" id="IPR000436">
    <property type="entry name" value="Sushi_SCR_CCP_dom"/>
</dbReference>
<feature type="domain" description="Sushi" evidence="4">
    <location>
        <begin position="155"/>
        <end position="219"/>
    </location>
</feature>
<dbReference type="GeneTree" id="ENSGT00940000161110"/>
<keyword evidence="1" id="KW-0677">Repeat</keyword>
<keyword evidence="3" id="KW-0768">Sushi</keyword>
<accession>A0A8C4VP16</accession>
<evidence type="ECO:0000256" key="3">
    <source>
        <dbReference type="PROSITE-ProRule" id="PRU00302"/>
    </source>
</evidence>
<evidence type="ECO:0000259" key="4">
    <source>
        <dbReference type="PROSITE" id="PS50923"/>
    </source>
</evidence>